<proteinExistence type="predicted"/>
<reference evidence="1" key="1">
    <citation type="submission" date="2021-09" db="EMBL/GenBank/DDBJ databases">
        <title>The genome of Mauremys mutica provides insights into the evolution of semi-aquatic lifestyle.</title>
        <authorList>
            <person name="Gong S."/>
            <person name="Gao Y."/>
        </authorList>
    </citation>
    <scope>NUCLEOTIDE SEQUENCE</scope>
    <source>
        <strain evidence="1">MM-2020</strain>
        <tissue evidence="1">Muscle</tissue>
    </source>
</reference>
<protein>
    <submittedName>
        <fullName evidence="1">Uncharacterized protein</fullName>
    </submittedName>
</protein>
<sequence length="119" mass="14070">MISPGHLNGLLFWRGVSYRTIRKTESLTKKEQSKYLQNTWNTSYEQSKTRAMMMLCDALNFYISFYLKNEGTASGEMWRFECRVFCYGGKLNSPQRKNDQSVHKCLLCTQREREGEREC</sequence>
<dbReference type="Proteomes" id="UP000827986">
    <property type="component" value="Unassembled WGS sequence"/>
</dbReference>
<name>A0A9D3WTG5_9SAUR</name>
<accession>A0A9D3WTG5</accession>
<dbReference type="EMBL" id="JAHDVG010000484">
    <property type="protein sequence ID" value="KAH1169884.1"/>
    <property type="molecule type" value="Genomic_DNA"/>
</dbReference>
<comment type="caution">
    <text evidence="1">The sequence shown here is derived from an EMBL/GenBank/DDBJ whole genome shotgun (WGS) entry which is preliminary data.</text>
</comment>
<gene>
    <name evidence="1" type="ORF">KIL84_000869</name>
</gene>
<keyword evidence="2" id="KW-1185">Reference proteome</keyword>
<evidence type="ECO:0000313" key="2">
    <source>
        <dbReference type="Proteomes" id="UP000827986"/>
    </source>
</evidence>
<dbReference type="AlphaFoldDB" id="A0A9D3WTG5"/>
<evidence type="ECO:0000313" key="1">
    <source>
        <dbReference type="EMBL" id="KAH1169884.1"/>
    </source>
</evidence>
<organism evidence="1 2">
    <name type="scientific">Mauremys mutica</name>
    <name type="common">yellowpond turtle</name>
    <dbReference type="NCBI Taxonomy" id="74926"/>
    <lineage>
        <taxon>Eukaryota</taxon>
        <taxon>Metazoa</taxon>
        <taxon>Chordata</taxon>
        <taxon>Craniata</taxon>
        <taxon>Vertebrata</taxon>
        <taxon>Euteleostomi</taxon>
        <taxon>Archelosauria</taxon>
        <taxon>Testudinata</taxon>
        <taxon>Testudines</taxon>
        <taxon>Cryptodira</taxon>
        <taxon>Durocryptodira</taxon>
        <taxon>Testudinoidea</taxon>
        <taxon>Geoemydidae</taxon>
        <taxon>Geoemydinae</taxon>
        <taxon>Mauremys</taxon>
    </lineage>
</organism>